<evidence type="ECO:0000313" key="3">
    <source>
        <dbReference type="Proteomes" id="UP000274504"/>
    </source>
</evidence>
<feature type="compositionally biased region" description="Low complexity" evidence="1">
    <location>
        <begin position="159"/>
        <end position="176"/>
    </location>
</feature>
<feature type="compositionally biased region" description="Low complexity" evidence="1">
    <location>
        <begin position="369"/>
        <end position="378"/>
    </location>
</feature>
<feature type="compositionally biased region" description="Polar residues" evidence="1">
    <location>
        <begin position="133"/>
        <end position="145"/>
    </location>
</feature>
<name>A0A0R3SW67_HYMDI</name>
<dbReference type="AlphaFoldDB" id="A0A0R3SW67"/>
<feature type="region of interest" description="Disordered" evidence="1">
    <location>
        <begin position="71"/>
        <end position="240"/>
    </location>
</feature>
<evidence type="ECO:0000313" key="2">
    <source>
        <dbReference type="EMBL" id="VDL62306.1"/>
    </source>
</evidence>
<feature type="compositionally biased region" description="Basic and acidic residues" evidence="1">
    <location>
        <begin position="110"/>
        <end position="132"/>
    </location>
</feature>
<reference evidence="4" key="1">
    <citation type="submission" date="2017-02" db="UniProtKB">
        <authorList>
            <consortium name="WormBaseParasite"/>
        </authorList>
    </citation>
    <scope>IDENTIFICATION</scope>
</reference>
<organism evidence="4">
    <name type="scientific">Hymenolepis diminuta</name>
    <name type="common">Rat tapeworm</name>
    <dbReference type="NCBI Taxonomy" id="6216"/>
    <lineage>
        <taxon>Eukaryota</taxon>
        <taxon>Metazoa</taxon>
        <taxon>Spiralia</taxon>
        <taxon>Lophotrochozoa</taxon>
        <taxon>Platyhelminthes</taxon>
        <taxon>Cestoda</taxon>
        <taxon>Eucestoda</taxon>
        <taxon>Cyclophyllidea</taxon>
        <taxon>Hymenolepididae</taxon>
        <taxon>Hymenolepis</taxon>
    </lineage>
</organism>
<proteinExistence type="predicted"/>
<evidence type="ECO:0000256" key="1">
    <source>
        <dbReference type="SAM" id="MobiDB-lite"/>
    </source>
</evidence>
<dbReference type="WBParaSite" id="HDID_0000988901-mRNA-1">
    <property type="protein sequence ID" value="HDID_0000988901-mRNA-1"/>
    <property type="gene ID" value="HDID_0000988901"/>
</dbReference>
<gene>
    <name evidence="2" type="ORF">HDID_LOCUS9887</name>
</gene>
<feature type="compositionally biased region" description="Polar residues" evidence="1">
    <location>
        <begin position="1"/>
        <end position="10"/>
    </location>
</feature>
<feature type="compositionally biased region" description="Low complexity" evidence="1">
    <location>
        <begin position="17"/>
        <end position="30"/>
    </location>
</feature>
<sequence length="740" mass="80813">MRETESSNSAPLIDADSTPITTSNSSTLSSTSTIVSSADSTLLRKLLGGADLATVRNHSVLVDSNISLRRTSSMSTTSSRYRAALNTSDPNSDDKRRRRSTMYSQRTQPTRKDSDHEDDIDHRPCKRLKESTGTEITTKSGNSSPLLPIKIESRDPEDNPSYSTSSNPSGNPSNCNETQLDTTEKSMSKFPGKPSTRWRLKSPSHQSPSHSLSPPAGASTNRQDLTEPSPMRPRARTTSELDIIRMFTEAKCPMDRIRLDNFDPLKVGKLGVLASHKSDLFRHGDAGDKPSDITSPLSQLLESTPPYSGSGTSTIHPRANTTTSVFPWSLDNTLKGSNPSITRLGHPFSGNGSKHYQASIHRQQPPPQQHHQQSSSSSTDHHLDMLNLTKSNQSAVSTDAVASILAASSRFLQGIREEQVLNFSQKDVVSVSRQLPPVHPPNPPLPISSLTTDDILHWSPGHLAALQQLFCLSDSSNTTPGVNQSVPPRPAVSVSDSQADKLPIRLASSNRLTLCRRVAEWMLVANTWTMQMCPAPIMPENSLLATAATYRYCRCSEAELAMSHPIDMRLEMPRLGPGLQAVLHRIWPQLLLASMIRENFSFTTAPIPAAELSGLLGNGASREGSRSDLNIAKAGTANALKNLITDGNQLLLDTQIFECVRKCIFAQHAYPDYYPVSYANAIEELKQCCHRCSGDLTLFNSVVLLMNEMQSINPEGLHCLFSIDRLSGLFVPASDSSSVS</sequence>
<protein>
    <submittedName>
        <fullName evidence="4">Protein kinase domain-containing protein</fullName>
    </submittedName>
</protein>
<evidence type="ECO:0000313" key="4">
    <source>
        <dbReference type="WBParaSite" id="HDID_0000988901-mRNA-1"/>
    </source>
</evidence>
<feature type="compositionally biased region" description="Low complexity" evidence="1">
    <location>
        <begin position="71"/>
        <end position="80"/>
    </location>
</feature>
<accession>A0A0R3SW67</accession>
<dbReference type="EMBL" id="UYSG01011432">
    <property type="protein sequence ID" value="VDL62306.1"/>
    <property type="molecule type" value="Genomic_DNA"/>
</dbReference>
<feature type="compositionally biased region" description="Polar residues" evidence="1">
    <location>
        <begin position="350"/>
        <end position="362"/>
    </location>
</feature>
<feature type="region of interest" description="Disordered" evidence="1">
    <location>
        <begin position="1"/>
        <end position="30"/>
    </location>
</feature>
<feature type="region of interest" description="Disordered" evidence="1">
    <location>
        <begin position="337"/>
        <end position="381"/>
    </location>
</feature>
<dbReference type="Proteomes" id="UP000274504">
    <property type="component" value="Unassembled WGS sequence"/>
</dbReference>
<feature type="compositionally biased region" description="Low complexity" evidence="1">
    <location>
        <begin position="203"/>
        <end position="215"/>
    </location>
</feature>
<reference evidence="2 3" key="2">
    <citation type="submission" date="2018-11" db="EMBL/GenBank/DDBJ databases">
        <authorList>
            <consortium name="Pathogen Informatics"/>
        </authorList>
    </citation>
    <scope>NUCLEOTIDE SEQUENCE [LARGE SCALE GENOMIC DNA]</scope>
</reference>
<dbReference type="OrthoDB" id="6252883at2759"/>